<accession>A0A4C1XAE1</accession>
<evidence type="ECO:0000313" key="2">
    <source>
        <dbReference type="Proteomes" id="UP000299102"/>
    </source>
</evidence>
<dbReference type="OrthoDB" id="409048at2759"/>
<protein>
    <submittedName>
        <fullName evidence="1">Uncharacterized protein</fullName>
    </submittedName>
</protein>
<dbReference type="Proteomes" id="UP000299102">
    <property type="component" value="Unassembled WGS sequence"/>
</dbReference>
<name>A0A4C1XAE1_EUMVA</name>
<reference evidence="1 2" key="1">
    <citation type="journal article" date="2019" name="Commun. Biol.">
        <title>The bagworm genome reveals a unique fibroin gene that provides high tensile strength.</title>
        <authorList>
            <person name="Kono N."/>
            <person name="Nakamura H."/>
            <person name="Ohtoshi R."/>
            <person name="Tomita M."/>
            <person name="Numata K."/>
            <person name="Arakawa K."/>
        </authorList>
    </citation>
    <scope>NUCLEOTIDE SEQUENCE [LARGE SCALE GENOMIC DNA]</scope>
</reference>
<dbReference type="AlphaFoldDB" id="A0A4C1XAE1"/>
<dbReference type="EMBL" id="BGZK01000755">
    <property type="protein sequence ID" value="GBP59227.1"/>
    <property type="molecule type" value="Genomic_DNA"/>
</dbReference>
<organism evidence="1 2">
    <name type="scientific">Eumeta variegata</name>
    <name type="common">Bagworm moth</name>
    <name type="synonym">Eumeta japonica</name>
    <dbReference type="NCBI Taxonomy" id="151549"/>
    <lineage>
        <taxon>Eukaryota</taxon>
        <taxon>Metazoa</taxon>
        <taxon>Ecdysozoa</taxon>
        <taxon>Arthropoda</taxon>
        <taxon>Hexapoda</taxon>
        <taxon>Insecta</taxon>
        <taxon>Pterygota</taxon>
        <taxon>Neoptera</taxon>
        <taxon>Endopterygota</taxon>
        <taxon>Lepidoptera</taxon>
        <taxon>Glossata</taxon>
        <taxon>Ditrysia</taxon>
        <taxon>Tineoidea</taxon>
        <taxon>Psychidae</taxon>
        <taxon>Oiketicinae</taxon>
        <taxon>Eumeta</taxon>
    </lineage>
</organism>
<comment type="caution">
    <text evidence="1">The sequence shown here is derived from an EMBL/GenBank/DDBJ whole genome shotgun (WGS) entry which is preliminary data.</text>
</comment>
<proteinExistence type="predicted"/>
<keyword evidence="2" id="KW-1185">Reference proteome</keyword>
<evidence type="ECO:0000313" key="1">
    <source>
        <dbReference type="EMBL" id="GBP59227.1"/>
    </source>
</evidence>
<gene>
    <name evidence="1" type="ORF">EVAR_54663_1</name>
</gene>
<sequence length="139" mass="15847">MPDRLILTIQNFVSNQHFTFRHERTHSTRRLIRAGVPQGSALSPSCTRVHLTYRVQRSASSSRSLPMIPRSYLESGTRRSIFRHHLPRAIIELGQWFEVADRGVTLDKMSTFESTSRGLEECAFYLLAGLDPCSVEKAN</sequence>